<keyword evidence="1 4" id="KW-0808">Transferase</keyword>
<dbReference type="AlphaFoldDB" id="A0A2T2X795"/>
<dbReference type="GO" id="GO:0016757">
    <property type="term" value="F:glycosyltransferase activity"/>
    <property type="evidence" value="ECO:0007669"/>
    <property type="project" value="InterPro"/>
</dbReference>
<name>A0A2T2X795_9FIRM</name>
<organism evidence="4 5">
    <name type="scientific">Sulfobacillus benefaciens</name>
    <dbReference type="NCBI Taxonomy" id="453960"/>
    <lineage>
        <taxon>Bacteria</taxon>
        <taxon>Bacillati</taxon>
        <taxon>Bacillota</taxon>
        <taxon>Clostridia</taxon>
        <taxon>Eubacteriales</taxon>
        <taxon>Clostridiales Family XVII. Incertae Sedis</taxon>
        <taxon>Sulfobacillus</taxon>
    </lineage>
</organism>
<protein>
    <submittedName>
        <fullName evidence="4">Glycosyltransferase family 1 protein</fullName>
    </submittedName>
</protein>
<feature type="domain" description="Glycosyl transferase family 1" evidence="2">
    <location>
        <begin position="180"/>
        <end position="342"/>
    </location>
</feature>
<dbReference type="Gene3D" id="3.40.50.2000">
    <property type="entry name" value="Glycogen Phosphorylase B"/>
    <property type="match status" value="2"/>
</dbReference>
<dbReference type="Pfam" id="PF00534">
    <property type="entry name" value="Glycos_transf_1"/>
    <property type="match status" value="1"/>
</dbReference>
<gene>
    <name evidence="4" type="ORF">C7B43_06515</name>
</gene>
<dbReference type="SUPFAM" id="SSF53756">
    <property type="entry name" value="UDP-Glycosyltransferase/glycogen phosphorylase"/>
    <property type="match status" value="1"/>
</dbReference>
<dbReference type="EMBL" id="PXYT01000011">
    <property type="protein sequence ID" value="PSR30362.1"/>
    <property type="molecule type" value="Genomic_DNA"/>
</dbReference>
<dbReference type="PANTHER" id="PTHR46401">
    <property type="entry name" value="GLYCOSYLTRANSFERASE WBBK-RELATED"/>
    <property type="match status" value="1"/>
</dbReference>
<dbReference type="Proteomes" id="UP000242699">
    <property type="component" value="Unassembled WGS sequence"/>
</dbReference>
<feature type="domain" description="Glycosyltransferase subfamily 4-like N-terminal" evidence="3">
    <location>
        <begin position="12"/>
        <end position="167"/>
    </location>
</feature>
<dbReference type="InterPro" id="IPR028098">
    <property type="entry name" value="Glyco_trans_4-like_N"/>
</dbReference>
<evidence type="ECO:0000259" key="3">
    <source>
        <dbReference type="Pfam" id="PF13439"/>
    </source>
</evidence>
<sequence length="365" mass="41634">MDGLLYHPKSAGIGRYIESLARAYDGKYRDIDELRVIGLSGQSIPGVNMIHLSRSLEKSRNRIFYEQWQFRSRLDRMPYDVVHFPDYQVPVVRRVHHAVMTVHDMVAFKYPSLFPKVQTLVKQGLMARSVKVARRVIVPSRATADDLQEILKVPADRISVIPHGVDPLEIDVKVPHMTEKERERPYFLAVGTIEPRKNFEGLIHAFSQFIHENHLNGQTDLLIAGKKGWLYESVLEAPGKWNVGERVFLLDYVSKADLHELYRNALALVYPSFYEGFGLPVLEAMACGTPVISSNKGALKEVCGDAALLADPSDIDRLSQYMKQIWEDRDLRISLGQRGRERAARYTWAVAAEMTREVYLQVADQ</sequence>
<evidence type="ECO:0000256" key="1">
    <source>
        <dbReference type="ARBA" id="ARBA00022679"/>
    </source>
</evidence>
<dbReference type="PANTHER" id="PTHR46401:SF2">
    <property type="entry name" value="GLYCOSYLTRANSFERASE WBBK-RELATED"/>
    <property type="match status" value="1"/>
</dbReference>
<evidence type="ECO:0000259" key="2">
    <source>
        <dbReference type="Pfam" id="PF00534"/>
    </source>
</evidence>
<dbReference type="CDD" id="cd03809">
    <property type="entry name" value="GT4_MtfB-like"/>
    <property type="match status" value="1"/>
</dbReference>
<reference evidence="4 5" key="1">
    <citation type="journal article" date="2014" name="BMC Genomics">
        <title>Comparison of environmental and isolate Sulfobacillus genomes reveals diverse carbon, sulfur, nitrogen, and hydrogen metabolisms.</title>
        <authorList>
            <person name="Justice N.B."/>
            <person name="Norman A."/>
            <person name="Brown C.T."/>
            <person name="Singh A."/>
            <person name="Thomas B.C."/>
            <person name="Banfield J.F."/>
        </authorList>
    </citation>
    <scope>NUCLEOTIDE SEQUENCE [LARGE SCALE GENOMIC DNA]</scope>
    <source>
        <strain evidence="4">AMDSBA1</strain>
    </source>
</reference>
<evidence type="ECO:0000313" key="4">
    <source>
        <dbReference type="EMBL" id="PSR30362.1"/>
    </source>
</evidence>
<comment type="caution">
    <text evidence="4">The sequence shown here is derived from an EMBL/GenBank/DDBJ whole genome shotgun (WGS) entry which is preliminary data.</text>
</comment>
<evidence type="ECO:0000313" key="5">
    <source>
        <dbReference type="Proteomes" id="UP000242699"/>
    </source>
</evidence>
<dbReference type="Pfam" id="PF13439">
    <property type="entry name" value="Glyco_transf_4"/>
    <property type="match status" value="1"/>
</dbReference>
<dbReference type="FunFam" id="3.40.50.2000:FF:000119">
    <property type="entry name" value="Glycosyl transferase group 1"/>
    <property type="match status" value="1"/>
</dbReference>
<accession>A0A2T2X795</accession>
<proteinExistence type="predicted"/>
<dbReference type="InterPro" id="IPR001296">
    <property type="entry name" value="Glyco_trans_1"/>
</dbReference>